<reference evidence="9 10" key="1">
    <citation type="submission" date="2023-01" db="EMBL/GenBank/DDBJ databases">
        <title>Cultivation and genomic characterization of new, ubiquitous marine nitrite-oxidizing bacteria from the Nitrospirales.</title>
        <authorList>
            <person name="Mueller A.J."/>
            <person name="Daebeler A."/>
            <person name="Herbold C.W."/>
            <person name="Kirkegaard R.H."/>
            <person name="Daims H."/>
        </authorList>
    </citation>
    <scope>NUCLEOTIDE SEQUENCE [LARGE SCALE GENOMIC DNA]</scope>
    <source>
        <strain evidence="9 10">VA</strain>
    </source>
</reference>
<dbReference type="GO" id="GO:0089702">
    <property type="term" value="F:undecaprenyl-phosphate glucose phosphotransferase activity"/>
    <property type="evidence" value="ECO:0007669"/>
    <property type="project" value="TreeGrafter"/>
</dbReference>
<evidence type="ECO:0000256" key="6">
    <source>
        <dbReference type="ARBA" id="ARBA00023136"/>
    </source>
</evidence>
<dbReference type="EMBL" id="CP116967">
    <property type="protein sequence ID" value="WNM57949.1"/>
    <property type="molecule type" value="Genomic_DNA"/>
</dbReference>
<proteinExistence type="inferred from homology"/>
<protein>
    <submittedName>
        <fullName evidence="9">TIGR03013 family PEP-CTERM/XrtA system glycosyltransferase</fullName>
    </submittedName>
</protein>
<dbReference type="Proteomes" id="UP001302719">
    <property type="component" value="Chromosome"/>
</dbReference>
<comment type="subcellular location">
    <subcellularLocation>
        <location evidence="1">Membrane</location>
        <topology evidence="1">Multi-pass membrane protein</topology>
    </subcellularLocation>
</comment>
<dbReference type="Pfam" id="PF02397">
    <property type="entry name" value="Bac_transf"/>
    <property type="match status" value="1"/>
</dbReference>
<dbReference type="AlphaFoldDB" id="A0AA96GG56"/>
<evidence type="ECO:0000259" key="8">
    <source>
        <dbReference type="Pfam" id="PF02397"/>
    </source>
</evidence>
<dbReference type="GO" id="GO:0009242">
    <property type="term" value="P:colanic acid biosynthetic process"/>
    <property type="evidence" value="ECO:0007669"/>
    <property type="project" value="TreeGrafter"/>
</dbReference>
<keyword evidence="10" id="KW-1185">Reference proteome</keyword>
<feature type="transmembrane region" description="Helical" evidence="7">
    <location>
        <begin position="155"/>
        <end position="179"/>
    </location>
</feature>
<organism evidence="9 10">
    <name type="scientific">Candidatus Nitrospira allomarina</name>
    <dbReference type="NCBI Taxonomy" id="3020900"/>
    <lineage>
        <taxon>Bacteria</taxon>
        <taxon>Pseudomonadati</taxon>
        <taxon>Nitrospirota</taxon>
        <taxon>Nitrospiria</taxon>
        <taxon>Nitrospirales</taxon>
        <taxon>Nitrospiraceae</taxon>
        <taxon>Nitrospira</taxon>
    </lineage>
</organism>
<name>A0AA96GG56_9BACT</name>
<dbReference type="InterPro" id="IPR017475">
    <property type="entry name" value="EPS_sugar_tfrase"/>
</dbReference>
<evidence type="ECO:0000256" key="2">
    <source>
        <dbReference type="ARBA" id="ARBA00006464"/>
    </source>
</evidence>
<evidence type="ECO:0000256" key="5">
    <source>
        <dbReference type="ARBA" id="ARBA00022989"/>
    </source>
</evidence>
<dbReference type="GO" id="GO:0016020">
    <property type="term" value="C:membrane"/>
    <property type="evidence" value="ECO:0007669"/>
    <property type="project" value="UniProtKB-SubCell"/>
</dbReference>
<dbReference type="NCBIfam" id="TIGR03013">
    <property type="entry name" value="EpsB_2"/>
    <property type="match status" value="1"/>
</dbReference>
<comment type="similarity">
    <text evidence="2">Belongs to the bacterial sugar transferase family.</text>
</comment>
<dbReference type="PANTHER" id="PTHR30576">
    <property type="entry name" value="COLANIC BIOSYNTHESIS UDP-GLUCOSE LIPID CARRIER TRANSFERASE"/>
    <property type="match status" value="1"/>
</dbReference>
<evidence type="ECO:0000256" key="7">
    <source>
        <dbReference type="SAM" id="Phobius"/>
    </source>
</evidence>
<accession>A0AA96GG56</accession>
<evidence type="ECO:0000256" key="1">
    <source>
        <dbReference type="ARBA" id="ARBA00004141"/>
    </source>
</evidence>
<dbReference type="InterPro" id="IPR017464">
    <property type="entry name" value="Sugar_tfrase_EpsB_2"/>
</dbReference>
<feature type="domain" description="Bacterial sugar transferase" evidence="8">
    <location>
        <begin position="153"/>
        <end position="335"/>
    </location>
</feature>
<keyword evidence="5 7" id="KW-1133">Transmembrane helix</keyword>
<gene>
    <name evidence="9" type="ORF">PP769_18545</name>
</gene>
<dbReference type="NCBIfam" id="TIGR03025">
    <property type="entry name" value="EPS_sugtrans"/>
    <property type="match status" value="1"/>
</dbReference>
<dbReference type="Gene3D" id="3.40.50.720">
    <property type="entry name" value="NAD(P)-binding Rossmann-like Domain"/>
    <property type="match status" value="1"/>
</dbReference>
<dbReference type="RefSeq" id="WP_312643069.1">
    <property type="nucleotide sequence ID" value="NZ_CP116967.1"/>
</dbReference>
<keyword evidence="3" id="KW-0808">Transferase</keyword>
<dbReference type="InterPro" id="IPR003362">
    <property type="entry name" value="Bact_transf"/>
</dbReference>
<evidence type="ECO:0000256" key="4">
    <source>
        <dbReference type="ARBA" id="ARBA00022692"/>
    </source>
</evidence>
<keyword evidence="4 7" id="KW-0812">Transmembrane</keyword>
<dbReference type="PANTHER" id="PTHR30576:SF21">
    <property type="entry name" value="UDP-GLUCOSE:UNDECAPRENYL-PHOSPHATE GLUCOSE-1-PHOSPHATE TRANSFERASE"/>
    <property type="match status" value="1"/>
</dbReference>
<evidence type="ECO:0000313" key="9">
    <source>
        <dbReference type="EMBL" id="WNM57949.1"/>
    </source>
</evidence>
<dbReference type="KEGG" id="nall:PP769_18545"/>
<sequence length="341" mass="38942">MRSRWRRFFFTFAPKRWTKRRVLILGDGPLAQALARVLVFDQSFRYDVKGFLSHNPAIVGTTLVNSNVLGTTNQLFEISEKNEIETIAVCVEDRRGTLPLDSLLDVKSMGLEIVDGHRLYETECGRLSIDELKPSFLIFSSGFRRKPIIMFLKRIGDVLGAFLGLIALAPLFVLIALLVKLDSPGPVFYRQTRVGHHGYPYVLLKFRSMRNDAEAEGIQWASLRDVRVTKTGAWLRKLRLDELPQLINVLKGDMSLVGPRPERPHFVQELRKSIPYYDLRHTVRPGISGWAQICFQYAGSVEDSHVKLQYDLYYVKNLSLCLDLRILVRTIGVMFTGEGAR</sequence>
<evidence type="ECO:0000256" key="3">
    <source>
        <dbReference type="ARBA" id="ARBA00022679"/>
    </source>
</evidence>
<keyword evidence="6 7" id="KW-0472">Membrane</keyword>
<evidence type="ECO:0000313" key="10">
    <source>
        <dbReference type="Proteomes" id="UP001302719"/>
    </source>
</evidence>